<reference evidence="2 3" key="1">
    <citation type="submission" date="2022-01" db="EMBL/GenBank/DDBJ databases">
        <title>Whole genome-based taxonomy of the Shewanellaceae.</title>
        <authorList>
            <person name="Martin-Rodriguez A.J."/>
        </authorList>
    </citation>
    <scope>NUCLEOTIDE SEQUENCE [LARGE SCALE GENOMIC DNA]</scope>
    <source>
        <strain evidence="2 3">DSM 17177</strain>
    </source>
</reference>
<dbReference type="RefSeq" id="WP_248940243.1">
    <property type="nucleotide sequence ID" value="NZ_JAKIKS010000036.1"/>
</dbReference>
<proteinExistence type="predicted"/>
<gene>
    <name evidence="2" type="ORF">L2764_10885</name>
</gene>
<feature type="region of interest" description="Disordered" evidence="1">
    <location>
        <begin position="1"/>
        <end position="21"/>
    </location>
</feature>
<dbReference type="EMBL" id="JAKIKS010000036">
    <property type="protein sequence ID" value="MCL1124967.1"/>
    <property type="molecule type" value="Genomic_DNA"/>
</dbReference>
<organism evidence="2 3">
    <name type="scientific">Shewanella surugensis</name>
    <dbReference type="NCBI Taxonomy" id="212020"/>
    <lineage>
        <taxon>Bacteria</taxon>
        <taxon>Pseudomonadati</taxon>
        <taxon>Pseudomonadota</taxon>
        <taxon>Gammaproteobacteria</taxon>
        <taxon>Alteromonadales</taxon>
        <taxon>Shewanellaceae</taxon>
        <taxon>Shewanella</taxon>
    </lineage>
</organism>
<protein>
    <submittedName>
        <fullName evidence="2">Uncharacterized protein</fullName>
    </submittedName>
</protein>
<keyword evidence="3" id="KW-1185">Reference proteome</keyword>
<name>A0ABT0LB84_9GAMM</name>
<comment type="caution">
    <text evidence="2">The sequence shown here is derived from an EMBL/GenBank/DDBJ whole genome shotgun (WGS) entry which is preliminary data.</text>
</comment>
<dbReference type="PROSITE" id="PS51257">
    <property type="entry name" value="PROKAR_LIPOPROTEIN"/>
    <property type="match status" value="1"/>
</dbReference>
<accession>A0ABT0LB84</accession>
<evidence type="ECO:0000313" key="3">
    <source>
        <dbReference type="Proteomes" id="UP001203423"/>
    </source>
</evidence>
<evidence type="ECO:0000313" key="2">
    <source>
        <dbReference type="EMBL" id="MCL1124967.1"/>
    </source>
</evidence>
<dbReference type="Proteomes" id="UP001203423">
    <property type="component" value="Unassembled WGS sequence"/>
</dbReference>
<evidence type="ECO:0000256" key="1">
    <source>
        <dbReference type="SAM" id="MobiDB-lite"/>
    </source>
</evidence>
<sequence>MDTKDRFDWYWQPKNPPSSTQILTSTQSCIALDTQKKDTQAQCQQIKKKHQSHADNMQQTLSKIKADLKN</sequence>